<reference evidence="1" key="2">
    <citation type="journal article" date="2015" name="Data Brief">
        <title>Shoot transcriptome of the giant reed, Arundo donax.</title>
        <authorList>
            <person name="Barrero R.A."/>
            <person name="Guerrero F.D."/>
            <person name="Moolhuijzen P."/>
            <person name="Goolsby J.A."/>
            <person name="Tidwell J."/>
            <person name="Bellgard S.E."/>
            <person name="Bellgard M.I."/>
        </authorList>
    </citation>
    <scope>NUCLEOTIDE SEQUENCE</scope>
    <source>
        <tissue evidence="1">Shoot tissue taken approximately 20 cm above the soil surface</tissue>
    </source>
</reference>
<proteinExistence type="predicted"/>
<dbReference type="EMBL" id="GBRH01176501">
    <property type="protein sequence ID" value="JAE21395.1"/>
    <property type="molecule type" value="Transcribed_RNA"/>
</dbReference>
<dbReference type="AlphaFoldDB" id="A0A0A9G8J5"/>
<name>A0A0A9G8J5_ARUDO</name>
<sequence>MYHRNSLKDIIDRIEYFPVKEHRSSGPLARLLLRAPWIISNKS</sequence>
<accession>A0A0A9G8J5</accession>
<protein>
    <submittedName>
        <fullName evidence="1">Uncharacterized protein</fullName>
    </submittedName>
</protein>
<organism evidence="1">
    <name type="scientific">Arundo donax</name>
    <name type="common">Giant reed</name>
    <name type="synonym">Donax arundinaceus</name>
    <dbReference type="NCBI Taxonomy" id="35708"/>
    <lineage>
        <taxon>Eukaryota</taxon>
        <taxon>Viridiplantae</taxon>
        <taxon>Streptophyta</taxon>
        <taxon>Embryophyta</taxon>
        <taxon>Tracheophyta</taxon>
        <taxon>Spermatophyta</taxon>
        <taxon>Magnoliopsida</taxon>
        <taxon>Liliopsida</taxon>
        <taxon>Poales</taxon>
        <taxon>Poaceae</taxon>
        <taxon>PACMAD clade</taxon>
        <taxon>Arundinoideae</taxon>
        <taxon>Arundineae</taxon>
        <taxon>Arundo</taxon>
    </lineage>
</organism>
<evidence type="ECO:0000313" key="1">
    <source>
        <dbReference type="EMBL" id="JAE21395.1"/>
    </source>
</evidence>
<reference evidence="1" key="1">
    <citation type="submission" date="2014-09" db="EMBL/GenBank/DDBJ databases">
        <authorList>
            <person name="Magalhaes I.L.F."/>
            <person name="Oliveira U."/>
            <person name="Santos F.R."/>
            <person name="Vidigal T.H.D.A."/>
            <person name="Brescovit A.D."/>
            <person name="Santos A.J."/>
        </authorList>
    </citation>
    <scope>NUCLEOTIDE SEQUENCE</scope>
    <source>
        <tissue evidence="1">Shoot tissue taken approximately 20 cm above the soil surface</tissue>
    </source>
</reference>